<protein>
    <submittedName>
        <fullName evidence="2">Uncharacterized protein</fullName>
    </submittedName>
</protein>
<dbReference type="Gramene" id="rna-AYBTSS11_LOCUS2616">
    <property type="protein sequence ID" value="CAJ1878555.1"/>
    <property type="gene ID" value="gene-AYBTSS11_LOCUS2616"/>
</dbReference>
<evidence type="ECO:0000313" key="2">
    <source>
        <dbReference type="EMBL" id="CAJ1878555.1"/>
    </source>
</evidence>
<reference evidence="2" key="1">
    <citation type="submission" date="2023-10" db="EMBL/GenBank/DDBJ databases">
        <authorList>
            <person name="Domelevo Entfellner J.-B."/>
        </authorList>
    </citation>
    <scope>NUCLEOTIDE SEQUENCE</scope>
</reference>
<organism evidence="2 3">
    <name type="scientific">Sphenostylis stenocarpa</name>
    <dbReference type="NCBI Taxonomy" id="92480"/>
    <lineage>
        <taxon>Eukaryota</taxon>
        <taxon>Viridiplantae</taxon>
        <taxon>Streptophyta</taxon>
        <taxon>Embryophyta</taxon>
        <taxon>Tracheophyta</taxon>
        <taxon>Spermatophyta</taxon>
        <taxon>Magnoliopsida</taxon>
        <taxon>eudicotyledons</taxon>
        <taxon>Gunneridae</taxon>
        <taxon>Pentapetalae</taxon>
        <taxon>rosids</taxon>
        <taxon>fabids</taxon>
        <taxon>Fabales</taxon>
        <taxon>Fabaceae</taxon>
        <taxon>Papilionoideae</taxon>
        <taxon>50 kb inversion clade</taxon>
        <taxon>NPAAA clade</taxon>
        <taxon>indigoferoid/millettioid clade</taxon>
        <taxon>Phaseoleae</taxon>
        <taxon>Sphenostylis</taxon>
    </lineage>
</organism>
<feature type="coiled-coil region" evidence="1">
    <location>
        <begin position="209"/>
        <end position="285"/>
    </location>
</feature>
<gene>
    <name evidence="2" type="ORF">AYBTSS11_LOCUS2616</name>
</gene>
<dbReference type="AlphaFoldDB" id="A0AA86RPW8"/>
<evidence type="ECO:0000256" key="1">
    <source>
        <dbReference type="SAM" id="Coils"/>
    </source>
</evidence>
<keyword evidence="1" id="KW-0175">Coiled coil</keyword>
<name>A0AA86RPW8_9FABA</name>
<keyword evidence="3" id="KW-1185">Reference proteome</keyword>
<proteinExistence type="predicted"/>
<sequence>MFSCGKSSVNGGGPLHQLLRHLISHIRRFEGLHHRSFSDPKRILHCLHARRIVPPPPHKLTLLSKTKRIVILASSTIIICGNSTKPKPQISGHGTSIIGGYSGQMIKHAFKQIKYITHPISLKVPRMCPILTYHVAKMLIWNRSNSQNTARGIFGFSSQTTNPVGQHRYVVFLQIPARLQQKVKAKIHFPSLSKSTLEKQQLLQQHRSERKMESEKKIMEQEIQNMSEKNAIMQKEKVELLQKKRQLRTKVANGGESENVSKSKLAALHAELIDLQKTNQVFQEEKFTARECFGPQKCSGPWLKMKQHNSERC</sequence>
<dbReference type="Proteomes" id="UP001189624">
    <property type="component" value="Chromosome 1"/>
</dbReference>
<accession>A0AA86RPW8</accession>
<evidence type="ECO:0000313" key="3">
    <source>
        <dbReference type="Proteomes" id="UP001189624"/>
    </source>
</evidence>
<dbReference type="EMBL" id="OY731398">
    <property type="protein sequence ID" value="CAJ1878555.1"/>
    <property type="molecule type" value="Genomic_DNA"/>
</dbReference>